<dbReference type="SUPFAM" id="SSF52402">
    <property type="entry name" value="Adenine nucleotide alpha hydrolases-like"/>
    <property type="match status" value="1"/>
</dbReference>
<dbReference type="InterPro" id="IPR014729">
    <property type="entry name" value="Rossmann-like_a/b/a_fold"/>
</dbReference>
<comment type="similarity">
    <text evidence="1">Belongs to the universal stress protein A family.</text>
</comment>
<dbReference type="PANTHER" id="PTHR46268:SF6">
    <property type="entry name" value="UNIVERSAL STRESS PROTEIN UP12"/>
    <property type="match status" value="1"/>
</dbReference>
<dbReference type="EMBL" id="JANFYT010000031">
    <property type="protein sequence ID" value="MCQ4815263.1"/>
    <property type="molecule type" value="Genomic_DNA"/>
</dbReference>
<sequence length="154" mass="17183">MKMLIAVDFSPVGREAAFNGYHYAQRLGADVTFLHIVPAMASPLEGYNMHFYITPDARKTEEKVREAASQEVNKLTDEIKAKHGALPDGHKYDIRVNVADNPGSEIVRVADSDRYDIIVIGNKGYTTLERVILGSTALKVVNQAKCSVFLYRHM</sequence>
<comment type="caution">
    <text evidence="3">The sequence shown here is derived from an EMBL/GenBank/DDBJ whole genome shotgun (WGS) entry which is preliminary data.</text>
</comment>
<accession>A0AAW5KBU0</accession>
<dbReference type="PANTHER" id="PTHR46268">
    <property type="entry name" value="STRESS RESPONSE PROTEIN NHAX"/>
    <property type="match status" value="1"/>
</dbReference>
<evidence type="ECO:0000256" key="1">
    <source>
        <dbReference type="ARBA" id="ARBA00008791"/>
    </source>
</evidence>
<evidence type="ECO:0000313" key="4">
    <source>
        <dbReference type="Proteomes" id="UP001205919"/>
    </source>
</evidence>
<reference evidence="3 4" key="1">
    <citation type="submission" date="2022-06" db="EMBL/GenBank/DDBJ databases">
        <title>Isolation of gut microbiota from human fecal samples.</title>
        <authorList>
            <person name="Pamer E.G."/>
            <person name="Barat B."/>
            <person name="Waligurski E."/>
            <person name="Medina S."/>
            <person name="Paddock L."/>
            <person name="Mostad J."/>
        </authorList>
    </citation>
    <scope>NUCLEOTIDE SEQUENCE [LARGE SCALE GENOMIC DNA]</scope>
    <source>
        <strain evidence="3 4">DFI.9.90</strain>
    </source>
</reference>
<gene>
    <name evidence="3" type="ORF">NE630_12550</name>
</gene>
<dbReference type="Proteomes" id="UP001205919">
    <property type="component" value="Unassembled WGS sequence"/>
</dbReference>
<dbReference type="CDD" id="cd00293">
    <property type="entry name" value="USP-like"/>
    <property type="match status" value="1"/>
</dbReference>
<dbReference type="RefSeq" id="WP_008709310.1">
    <property type="nucleotide sequence ID" value="NZ_CABKQM010000003.1"/>
</dbReference>
<keyword evidence="4" id="KW-1185">Reference proteome</keyword>
<name>A0AAW5KBU0_9BACT</name>
<proteinExistence type="inferred from homology"/>
<dbReference type="Pfam" id="PF00582">
    <property type="entry name" value="Usp"/>
    <property type="match status" value="1"/>
</dbReference>
<dbReference type="InterPro" id="IPR006015">
    <property type="entry name" value="Universal_stress_UspA"/>
</dbReference>
<feature type="domain" description="UspA" evidence="2">
    <location>
        <begin position="2"/>
        <end position="152"/>
    </location>
</feature>
<dbReference type="Gene3D" id="3.40.50.620">
    <property type="entry name" value="HUPs"/>
    <property type="match status" value="1"/>
</dbReference>
<dbReference type="AlphaFoldDB" id="A0AAW5KBU0"/>
<dbReference type="PRINTS" id="PR01438">
    <property type="entry name" value="UNVRSLSTRESS"/>
</dbReference>
<dbReference type="InterPro" id="IPR006016">
    <property type="entry name" value="UspA"/>
</dbReference>
<protein>
    <submittedName>
        <fullName evidence="3">Universal stress protein</fullName>
    </submittedName>
</protein>
<evidence type="ECO:0000259" key="2">
    <source>
        <dbReference type="Pfam" id="PF00582"/>
    </source>
</evidence>
<evidence type="ECO:0000313" key="3">
    <source>
        <dbReference type="EMBL" id="MCQ4815263.1"/>
    </source>
</evidence>
<organism evidence="3 4">
    <name type="scientific">Cloacibacillus evryensis</name>
    <dbReference type="NCBI Taxonomy" id="508460"/>
    <lineage>
        <taxon>Bacteria</taxon>
        <taxon>Thermotogati</taxon>
        <taxon>Synergistota</taxon>
        <taxon>Synergistia</taxon>
        <taxon>Synergistales</taxon>
        <taxon>Synergistaceae</taxon>
        <taxon>Cloacibacillus</taxon>
    </lineage>
</organism>